<dbReference type="PANTHER" id="PTHR42735:SF6">
    <property type="entry name" value="SPHINGOSINE-1-PHOSPHATE LYASE 1"/>
    <property type="match status" value="1"/>
</dbReference>
<evidence type="ECO:0000256" key="2">
    <source>
        <dbReference type="ARBA" id="ARBA00022898"/>
    </source>
</evidence>
<gene>
    <name evidence="7" type="ORF">E1267_34410</name>
</gene>
<keyword evidence="3 6" id="KW-0456">Lyase</keyword>
<evidence type="ECO:0000256" key="5">
    <source>
        <dbReference type="PIRSR" id="PIRSR602129-50"/>
    </source>
</evidence>
<evidence type="ECO:0000256" key="6">
    <source>
        <dbReference type="RuleBase" id="RU000382"/>
    </source>
</evidence>
<evidence type="ECO:0000313" key="7">
    <source>
        <dbReference type="EMBL" id="TDC00541.1"/>
    </source>
</evidence>
<feature type="modified residue" description="N6-(pyridoxal phosphate)lysine" evidence="5">
    <location>
        <position position="235"/>
    </location>
</feature>
<comment type="similarity">
    <text evidence="4">Belongs to the group II decarboxylase family. Sphingosine-1-phosphate lyase subfamily.</text>
</comment>
<proteinExistence type="inferred from homology"/>
<evidence type="ECO:0000313" key="8">
    <source>
        <dbReference type="Proteomes" id="UP000295157"/>
    </source>
</evidence>
<dbReference type="Gene3D" id="3.40.640.10">
    <property type="entry name" value="Type I PLP-dependent aspartate aminotransferase-like (Major domain)"/>
    <property type="match status" value="1"/>
</dbReference>
<dbReference type="PANTHER" id="PTHR42735">
    <property type="match status" value="1"/>
</dbReference>
<evidence type="ECO:0000256" key="4">
    <source>
        <dbReference type="ARBA" id="ARBA00038302"/>
    </source>
</evidence>
<dbReference type="RefSeq" id="WP_132338907.1">
    <property type="nucleotide sequence ID" value="NZ_SMJZ01000185.1"/>
</dbReference>
<dbReference type="OrthoDB" id="3335676at2"/>
<reference evidence="7 8" key="1">
    <citation type="submission" date="2019-02" db="EMBL/GenBank/DDBJ databases">
        <title>Draft genome sequences of novel Actinobacteria.</title>
        <authorList>
            <person name="Sahin N."/>
            <person name="Ay H."/>
            <person name="Saygin H."/>
        </authorList>
    </citation>
    <scope>NUCLEOTIDE SEQUENCE [LARGE SCALE GENOMIC DNA]</scope>
    <source>
        <strain evidence="7 8">KC201</strain>
    </source>
</reference>
<dbReference type="Gene3D" id="3.90.1150.10">
    <property type="entry name" value="Aspartate Aminotransferase, domain 1"/>
    <property type="match status" value="1"/>
</dbReference>
<dbReference type="Pfam" id="PF00282">
    <property type="entry name" value="Pyridoxal_deC"/>
    <property type="match status" value="1"/>
</dbReference>
<keyword evidence="7" id="KW-0032">Aminotransferase</keyword>
<dbReference type="GO" id="GO:0004058">
    <property type="term" value="F:aromatic-L-amino-acid decarboxylase activity"/>
    <property type="evidence" value="ECO:0007669"/>
    <property type="project" value="UniProtKB-ARBA"/>
</dbReference>
<comment type="caution">
    <text evidence="7">The sequence shown here is derived from an EMBL/GenBank/DDBJ whole genome shotgun (WGS) entry which is preliminary data.</text>
</comment>
<accession>A0A4R4MWC2</accession>
<keyword evidence="8" id="KW-1185">Reference proteome</keyword>
<dbReference type="Proteomes" id="UP000295157">
    <property type="component" value="Unassembled WGS sequence"/>
</dbReference>
<dbReference type="GO" id="GO:0019752">
    <property type="term" value="P:carboxylic acid metabolic process"/>
    <property type="evidence" value="ECO:0007669"/>
    <property type="project" value="InterPro"/>
</dbReference>
<dbReference type="InterPro" id="IPR015424">
    <property type="entry name" value="PyrdxlP-dep_Trfase"/>
</dbReference>
<evidence type="ECO:0000256" key="1">
    <source>
        <dbReference type="ARBA" id="ARBA00001933"/>
    </source>
</evidence>
<evidence type="ECO:0000256" key="3">
    <source>
        <dbReference type="ARBA" id="ARBA00023239"/>
    </source>
</evidence>
<name>A0A4R4MWC2_9ACTN</name>
<dbReference type="InterPro" id="IPR015421">
    <property type="entry name" value="PyrdxlP-dep_Trfase_major"/>
</dbReference>
<dbReference type="SUPFAM" id="SSF53383">
    <property type="entry name" value="PLP-dependent transferases"/>
    <property type="match status" value="1"/>
</dbReference>
<dbReference type="AlphaFoldDB" id="A0A4R4MWC2"/>
<dbReference type="GO" id="GO:0008483">
    <property type="term" value="F:transaminase activity"/>
    <property type="evidence" value="ECO:0007669"/>
    <property type="project" value="UniProtKB-KW"/>
</dbReference>
<organism evidence="7 8">
    <name type="scientific">Nonomuraea longispora</name>
    <dbReference type="NCBI Taxonomy" id="1848320"/>
    <lineage>
        <taxon>Bacteria</taxon>
        <taxon>Bacillati</taxon>
        <taxon>Actinomycetota</taxon>
        <taxon>Actinomycetes</taxon>
        <taxon>Streptosporangiales</taxon>
        <taxon>Streptosporangiaceae</taxon>
        <taxon>Nonomuraea</taxon>
    </lineage>
</organism>
<protein>
    <submittedName>
        <fullName evidence="7">Aspartate aminotransferase family protein</fullName>
    </submittedName>
</protein>
<dbReference type="GO" id="GO:0030170">
    <property type="term" value="F:pyridoxal phosphate binding"/>
    <property type="evidence" value="ECO:0007669"/>
    <property type="project" value="InterPro"/>
</dbReference>
<dbReference type="EMBL" id="SMJZ01000185">
    <property type="protein sequence ID" value="TDC00541.1"/>
    <property type="molecule type" value="Genomic_DNA"/>
</dbReference>
<dbReference type="InterPro" id="IPR050477">
    <property type="entry name" value="GrpII_AminoAcid_Decarb"/>
</dbReference>
<keyword evidence="2 5" id="KW-0663">Pyridoxal phosphate</keyword>
<comment type="cofactor">
    <cofactor evidence="1 5 6">
        <name>pyridoxal 5'-phosphate</name>
        <dbReference type="ChEBI" id="CHEBI:597326"/>
    </cofactor>
</comment>
<sequence>MSLPPTGRTAEDLLTEIAKLKGNDLPVRGGQVTAYVYDTGRAGIGEAAARAYAEMLEVNCLDPTAFPSVVEMERQVVGAVADLLGGGHGIFTSGGTESIMLAVKAARDAAGRSRPTLVLPVTAHPAFHKAAHYLGIEVVPVPVDLATYKVRASDVEAAMDADTIMVVASAPSYPQGVIDPIEEVAAVAARAGVPCHVDACVGGWLLPWLREAGAAVPPFDLSVPGVTSLSCDLHKFGYAPKGASVVLFADPAMRRRAYFASAAWPGYTIINATVQSSRSAGPLGGAWATLQALGRQGYVELGRSALEATARLREGITAIPGLRVLGEPEASLVAFAGDGIDVFVLADEARARGWFLQPQLSYAGIPANLHITVTGATMSGVEAMLKVIAESAGAARLRGPVVLPDGLVELVAGLDLDALDDAAFAELAASVDVDLRPGAGQPEMATVNAVLDALPAPAREAVLVRFLSVIYGS</sequence>
<dbReference type="InterPro" id="IPR002129">
    <property type="entry name" value="PyrdxlP-dep_de-COase"/>
</dbReference>
<keyword evidence="7" id="KW-0808">Transferase</keyword>
<dbReference type="InterPro" id="IPR015422">
    <property type="entry name" value="PyrdxlP-dep_Trfase_small"/>
</dbReference>